<dbReference type="Pfam" id="PF00069">
    <property type="entry name" value="Pkinase"/>
    <property type="match status" value="1"/>
</dbReference>
<feature type="binding site" evidence="6">
    <location>
        <position position="41"/>
    </location>
    <ligand>
        <name>ATP</name>
        <dbReference type="ChEBI" id="CHEBI:30616"/>
    </ligand>
</feature>
<dbReference type="GeneID" id="94826748"/>
<evidence type="ECO:0000256" key="6">
    <source>
        <dbReference type="PROSITE-ProRule" id="PRU10141"/>
    </source>
</evidence>
<dbReference type="OrthoDB" id="2158884at2759"/>
<evidence type="ECO:0000256" key="2">
    <source>
        <dbReference type="ARBA" id="ARBA00022679"/>
    </source>
</evidence>
<dbReference type="PROSITE" id="PS50011">
    <property type="entry name" value="PROTEIN_KINASE_DOM"/>
    <property type="match status" value="1"/>
</dbReference>
<dbReference type="PROSITE" id="PS00107">
    <property type="entry name" value="PROTEIN_KINASE_ATP"/>
    <property type="match status" value="1"/>
</dbReference>
<evidence type="ECO:0000256" key="3">
    <source>
        <dbReference type="ARBA" id="ARBA00022741"/>
    </source>
</evidence>
<dbReference type="AlphaFoldDB" id="A0A1J4KDM4"/>
<dbReference type="EMBL" id="MLAK01000649">
    <property type="protein sequence ID" value="OHT09090.1"/>
    <property type="molecule type" value="Genomic_DNA"/>
</dbReference>
<dbReference type="RefSeq" id="XP_068362226.1">
    <property type="nucleotide sequence ID" value="XM_068492044.1"/>
</dbReference>
<dbReference type="PANTHER" id="PTHR24055">
    <property type="entry name" value="MITOGEN-ACTIVATED PROTEIN KINASE"/>
    <property type="match status" value="1"/>
</dbReference>
<dbReference type="VEuPathDB" id="TrichDB:TRFO_04677"/>
<feature type="region of interest" description="Disordered" evidence="8">
    <location>
        <begin position="400"/>
        <end position="429"/>
    </location>
</feature>
<comment type="caution">
    <text evidence="10">The sequence shown here is derived from an EMBL/GenBank/DDBJ whole genome shotgun (WGS) entry which is preliminary data.</text>
</comment>
<keyword evidence="4 10" id="KW-0418">Kinase</keyword>
<keyword evidence="2" id="KW-0808">Transferase</keyword>
<evidence type="ECO:0000256" key="7">
    <source>
        <dbReference type="RuleBase" id="RU000304"/>
    </source>
</evidence>
<evidence type="ECO:0000256" key="8">
    <source>
        <dbReference type="SAM" id="MobiDB-lite"/>
    </source>
</evidence>
<feature type="domain" description="Protein kinase" evidence="9">
    <location>
        <begin position="12"/>
        <end position="301"/>
    </location>
</feature>
<evidence type="ECO:0000256" key="5">
    <source>
        <dbReference type="ARBA" id="ARBA00022840"/>
    </source>
</evidence>
<keyword evidence="3 6" id="KW-0547">Nucleotide-binding</keyword>
<evidence type="ECO:0000256" key="1">
    <source>
        <dbReference type="ARBA" id="ARBA00022527"/>
    </source>
</evidence>
<gene>
    <name evidence="10" type="primary">MOK</name>
    <name evidence="10" type="ORF">TRFO_04677</name>
</gene>
<keyword evidence="5 6" id="KW-0067">ATP-binding</keyword>
<dbReference type="GO" id="GO:0005524">
    <property type="term" value="F:ATP binding"/>
    <property type="evidence" value="ECO:0007669"/>
    <property type="project" value="UniProtKB-UniRule"/>
</dbReference>
<keyword evidence="1 7" id="KW-0723">Serine/threonine-protein kinase</keyword>
<evidence type="ECO:0000259" key="9">
    <source>
        <dbReference type="PROSITE" id="PS50011"/>
    </source>
</evidence>
<dbReference type="InterPro" id="IPR011009">
    <property type="entry name" value="Kinase-like_dom_sf"/>
</dbReference>
<dbReference type="InterPro" id="IPR000719">
    <property type="entry name" value="Prot_kinase_dom"/>
</dbReference>
<reference evidence="10" key="1">
    <citation type="submission" date="2016-10" db="EMBL/GenBank/DDBJ databases">
        <authorList>
            <person name="Benchimol M."/>
            <person name="Almeida L.G."/>
            <person name="Vasconcelos A.T."/>
            <person name="Perreira-Neves A."/>
            <person name="Rosa I.A."/>
            <person name="Tasca T."/>
            <person name="Bogo M.R."/>
            <person name="de Souza W."/>
        </authorList>
    </citation>
    <scope>NUCLEOTIDE SEQUENCE [LARGE SCALE GENOMIC DNA]</scope>
    <source>
        <strain evidence="10">K</strain>
    </source>
</reference>
<dbReference type="Gene3D" id="1.10.510.10">
    <property type="entry name" value="Transferase(Phosphotransferase) domain 1"/>
    <property type="match status" value="1"/>
</dbReference>
<sequence>MNLIRVDAMGDYSIRNKIGEGSYSTVFKAQKNHSSELYAIKVLKDRYKTLDEIYKNAEINVMGHLGSHPNMVSLQDVVFEPKKWRLSLVMDLMECNMLELLQPKRPALSLTECLSLTYQLLSALSHIHNLGYIHRDIKPENCLINVKTLKLKLADFGSTKKQLKDIQMTEYIATRWYRPPECLLTSGNYGPPLDVWAVGCVFYELMTKKPLFPGSNTLDQLNQIHGIIGMPNQEALRKVHASKSAIKQIGESSKGKKIIAKGIFSLLPKVPPDVIDLLEKLLAYVPDERITAAEALKHRAFNLLNRENLNIKLNSHIGTNLSSNIASNCSSYKSTNYAKSSHYSPALSPTKRNQSELSKYSKYSINREVDECEVASYQCGIKGISKSPCKNPRIYLPNKQSTLIKQSQSPSKKQSRLGYRPSPGMKMKPQSVLCQGASCLPGIY</sequence>
<dbReference type="SMART" id="SM00220">
    <property type="entry name" value="S_TKc"/>
    <property type="match status" value="1"/>
</dbReference>
<evidence type="ECO:0000313" key="11">
    <source>
        <dbReference type="Proteomes" id="UP000179807"/>
    </source>
</evidence>
<dbReference type="PROSITE" id="PS00108">
    <property type="entry name" value="PROTEIN_KINASE_ST"/>
    <property type="match status" value="1"/>
</dbReference>
<dbReference type="InterPro" id="IPR008271">
    <property type="entry name" value="Ser/Thr_kinase_AS"/>
</dbReference>
<dbReference type="SUPFAM" id="SSF56112">
    <property type="entry name" value="Protein kinase-like (PK-like)"/>
    <property type="match status" value="1"/>
</dbReference>
<protein>
    <submittedName>
        <fullName evidence="10">MAPK/MAK/MRK overlapping kinase</fullName>
    </submittedName>
</protein>
<dbReference type="InterPro" id="IPR017441">
    <property type="entry name" value="Protein_kinase_ATP_BS"/>
</dbReference>
<comment type="similarity">
    <text evidence="7">Belongs to the protein kinase superfamily.</text>
</comment>
<evidence type="ECO:0000313" key="10">
    <source>
        <dbReference type="EMBL" id="OHT09090.1"/>
    </source>
</evidence>
<name>A0A1J4KDM4_9EUKA</name>
<dbReference type="GO" id="GO:0004674">
    <property type="term" value="F:protein serine/threonine kinase activity"/>
    <property type="evidence" value="ECO:0007669"/>
    <property type="project" value="UniProtKB-KW"/>
</dbReference>
<dbReference type="FunFam" id="1.10.510.10:FF:000624">
    <property type="entry name" value="Mitogen-activated protein kinase"/>
    <property type="match status" value="1"/>
</dbReference>
<dbReference type="InterPro" id="IPR050117">
    <property type="entry name" value="MAPK"/>
</dbReference>
<organism evidence="10 11">
    <name type="scientific">Tritrichomonas foetus</name>
    <dbReference type="NCBI Taxonomy" id="1144522"/>
    <lineage>
        <taxon>Eukaryota</taxon>
        <taxon>Metamonada</taxon>
        <taxon>Parabasalia</taxon>
        <taxon>Tritrichomonadida</taxon>
        <taxon>Tritrichomonadidae</taxon>
        <taxon>Tritrichomonas</taxon>
    </lineage>
</organism>
<dbReference type="Gene3D" id="3.30.200.20">
    <property type="entry name" value="Phosphorylase Kinase, domain 1"/>
    <property type="match status" value="1"/>
</dbReference>
<evidence type="ECO:0000256" key="4">
    <source>
        <dbReference type="ARBA" id="ARBA00022777"/>
    </source>
</evidence>
<proteinExistence type="inferred from homology"/>
<dbReference type="Proteomes" id="UP000179807">
    <property type="component" value="Unassembled WGS sequence"/>
</dbReference>
<keyword evidence="11" id="KW-1185">Reference proteome</keyword>
<accession>A0A1J4KDM4</accession>